<sequence>MTTASDRKRAQRQRDKELGITTLTLRLDAQELAMVLEGCEQRRIARQPYEVTEYLASLIRQDNKLLHKQLAELKKSSCKRCGDTLPGDKAGCCLQGDAECWQTLGYRRLMLDILHLSN</sequence>
<proteinExistence type="predicted"/>
<dbReference type="GeneID" id="57907569"/>
<protein>
    <submittedName>
        <fullName evidence="1">Bacteriophage protein gp46</fullName>
    </submittedName>
</protein>
<name>A0A380PQD3_YERFR</name>
<reference evidence="1 2" key="1">
    <citation type="submission" date="2018-06" db="EMBL/GenBank/DDBJ databases">
        <authorList>
            <consortium name="Pathogen Informatics"/>
            <person name="Doyle S."/>
        </authorList>
    </citation>
    <scope>NUCLEOTIDE SEQUENCE [LARGE SCALE GENOMIC DNA]</scope>
    <source>
        <strain evidence="1 2">NCTC11470</strain>
    </source>
</reference>
<dbReference type="Proteomes" id="UP000254835">
    <property type="component" value="Unassembled WGS sequence"/>
</dbReference>
<evidence type="ECO:0000313" key="2">
    <source>
        <dbReference type="Proteomes" id="UP000254835"/>
    </source>
</evidence>
<accession>A0A380PQD3</accession>
<gene>
    <name evidence="1" type="ORF">NCTC11470_00172</name>
</gene>
<dbReference type="AlphaFoldDB" id="A0A380PQD3"/>
<evidence type="ECO:0000313" key="1">
    <source>
        <dbReference type="EMBL" id="SUP75167.1"/>
    </source>
</evidence>
<dbReference type="RefSeq" id="WP_032910096.1">
    <property type="nucleotide sequence ID" value="NZ_CP023964.1"/>
</dbReference>
<organism evidence="1 2">
    <name type="scientific">Yersinia frederiksenii</name>
    <dbReference type="NCBI Taxonomy" id="29484"/>
    <lineage>
        <taxon>Bacteria</taxon>
        <taxon>Pseudomonadati</taxon>
        <taxon>Pseudomonadota</taxon>
        <taxon>Gammaproteobacteria</taxon>
        <taxon>Enterobacterales</taxon>
        <taxon>Yersiniaceae</taxon>
        <taxon>Yersinia</taxon>
    </lineage>
</organism>
<dbReference type="EMBL" id="UHJA01000001">
    <property type="protein sequence ID" value="SUP75167.1"/>
    <property type="molecule type" value="Genomic_DNA"/>
</dbReference>
<dbReference type="OrthoDB" id="6539952at2"/>